<evidence type="ECO:0000313" key="1">
    <source>
        <dbReference type="EMBL" id="RIW28930.1"/>
    </source>
</evidence>
<name>A0A3A1QUA6_9BACI</name>
<dbReference type="Proteomes" id="UP000265801">
    <property type="component" value="Unassembled WGS sequence"/>
</dbReference>
<proteinExistence type="predicted"/>
<protein>
    <submittedName>
        <fullName evidence="1">Uncharacterized protein</fullName>
    </submittedName>
</protein>
<comment type="caution">
    <text evidence="1">The sequence shown here is derived from an EMBL/GenBank/DDBJ whole genome shotgun (WGS) entry which is preliminary data.</text>
</comment>
<accession>A0A3A1QUA6</accession>
<evidence type="ECO:0000313" key="2">
    <source>
        <dbReference type="Proteomes" id="UP000265801"/>
    </source>
</evidence>
<gene>
    <name evidence="1" type="ORF">D3H55_20400</name>
</gene>
<reference evidence="1 2" key="1">
    <citation type="submission" date="2018-09" db="EMBL/GenBank/DDBJ databases">
        <title>Bacillus saliacetes sp. nov., isolated from Thai shrimp paste (Ka-pi).</title>
        <authorList>
            <person name="Daroonpunt R."/>
            <person name="Tanasupawat S."/>
            <person name="Yiamsombut S."/>
        </authorList>
    </citation>
    <scope>NUCLEOTIDE SEQUENCE [LARGE SCALE GENOMIC DNA]</scope>
    <source>
        <strain evidence="1 2">SKP7-4</strain>
    </source>
</reference>
<dbReference type="EMBL" id="QXIR01000038">
    <property type="protein sequence ID" value="RIW28930.1"/>
    <property type="molecule type" value="Genomic_DNA"/>
</dbReference>
<sequence>MKRMRFEPPTNHYDHKLEAVDEQICQLIHKRKEISNNNSGFPTKELILKWSKKYNFYEDFLNSTFSHFFHEEVYKPVVEPRGFQKNVPVLKSFETDGTFYTVTFVRQYRNASIVHFTMDKEDSEQGHRDFEDHSYFDLSISGGKTDYDCRNNFGGGSGTHHSFTYTVSPALPENLSDITFIFQELKLPFQKPTGVEFEICLGK</sequence>
<dbReference type="AlphaFoldDB" id="A0A3A1QUA6"/>
<dbReference type="OrthoDB" id="1797229at2"/>
<keyword evidence="2" id="KW-1185">Reference proteome</keyword>
<dbReference type="RefSeq" id="WP_119549148.1">
    <property type="nucleotide sequence ID" value="NZ_QXIR01000038.1"/>
</dbReference>
<organism evidence="1 2">
    <name type="scientific">Bacillus salacetis</name>
    <dbReference type="NCBI Taxonomy" id="2315464"/>
    <lineage>
        <taxon>Bacteria</taxon>
        <taxon>Bacillati</taxon>
        <taxon>Bacillota</taxon>
        <taxon>Bacilli</taxon>
        <taxon>Bacillales</taxon>
        <taxon>Bacillaceae</taxon>
        <taxon>Bacillus</taxon>
    </lineage>
</organism>